<accession>A0A3M7S427</accession>
<evidence type="ECO:0000313" key="2">
    <source>
        <dbReference type="EMBL" id="RNA30357.1"/>
    </source>
</evidence>
<keyword evidence="1" id="KW-1133">Transmembrane helix</keyword>
<dbReference type="AlphaFoldDB" id="A0A3M7S427"/>
<comment type="caution">
    <text evidence="2">The sequence shown here is derived from an EMBL/GenBank/DDBJ whole genome shotgun (WGS) entry which is preliminary data.</text>
</comment>
<evidence type="ECO:0000313" key="3">
    <source>
        <dbReference type="Proteomes" id="UP000276133"/>
    </source>
</evidence>
<dbReference type="Proteomes" id="UP000276133">
    <property type="component" value="Unassembled WGS sequence"/>
</dbReference>
<proteinExistence type="predicted"/>
<dbReference type="EMBL" id="REGN01002094">
    <property type="protein sequence ID" value="RNA30357.1"/>
    <property type="molecule type" value="Genomic_DNA"/>
</dbReference>
<keyword evidence="3" id="KW-1185">Reference proteome</keyword>
<feature type="transmembrane region" description="Helical" evidence="1">
    <location>
        <begin position="51"/>
        <end position="70"/>
    </location>
</feature>
<sequence length="74" mass="8734">MVRQQDPNEFIENNQNNLKDLTGITYLLEFNYMSLYPGICEQKFGKHKVHILGKIIMVTFFGELLFTFSARPYK</sequence>
<protein>
    <submittedName>
        <fullName evidence="2">Uncharacterized protein</fullName>
    </submittedName>
</protein>
<name>A0A3M7S427_BRAPC</name>
<keyword evidence="1" id="KW-0812">Transmembrane</keyword>
<gene>
    <name evidence="2" type="ORF">BpHYR1_050050</name>
</gene>
<evidence type="ECO:0000256" key="1">
    <source>
        <dbReference type="SAM" id="Phobius"/>
    </source>
</evidence>
<organism evidence="2 3">
    <name type="scientific">Brachionus plicatilis</name>
    <name type="common">Marine rotifer</name>
    <name type="synonym">Brachionus muelleri</name>
    <dbReference type="NCBI Taxonomy" id="10195"/>
    <lineage>
        <taxon>Eukaryota</taxon>
        <taxon>Metazoa</taxon>
        <taxon>Spiralia</taxon>
        <taxon>Gnathifera</taxon>
        <taxon>Rotifera</taxon>
        <taxon>Eurotatoria</taxon>
        <taxon>Monogononta</taxon>
        <taxon>Pseudotrocha</taxon>
        <taxon>Ploima</taxon>
        <taxon>Brachionidae</taxon>
        <taxon>Brachionus</taxon>
    </lineage>
</organism>
<reference evidence="2 3" key="1">
    <citation type="journal article" date="2018" name="Sci. Rep.">
        <title>Genomic signatures of local adaptation to the degree of environmental predictability in rotifers.</title>
        <authorList>
            <person name="Franch-Gras L."/>
            <person name="Hahn C."/>
            <person name="Garcia-Roger E.M."/>
            <person name="Carmona M.J."/>
            <person name="Serra M."/>
            <person name="Gomez A."/>
        </authorList>
    </citation>
    <scope>NUCLEOTIDE SEQUENCE [LARGE SCALE GENOMIC DNA]</scope>
    <source>
        <strain evidence="2">HYR1</strain>
    </source>
</reference>
<keyword evidence="1" id="KW-0472">Membrane</keyword>